<protein>
    <submittedName>
        <fullName evidence="1">Uncharacterized protein</fullName>
    </submittedName>
</protein>
<proteinExistence type="predicted"/>
<dbReference type="HOGENOM" id="CLU_205809_0_0_9"/>
<evidence type="ECO:0000313" key="3">
    <source>
        <dbReference type="Proteomes" id="UP000013750"/>
    </source>
</evidence>
<dbReference type="EMBL" id="ASWH01000005">
    <property type="protein sequence ID" value="EOW77217.1"/>
    <property type="molecule type" value="Genomic_DNA"/>
</dbReference>
<dbReference type="AlphaFoldDB" id="R2XNB9"/>
<accession>R2XNB9</accession>
<reference evidence="2 4" key="2">
    <citation type="submission" date="2013-03" db="EMBL/GenBank/DDBJ databases">
        <title>The Genome Sequence of Enterococcus gilvus ATCC BAA-350 (PacBio/Illumina hybrid assembly).</title>
        <authorList>
            <consortium name="The Broad Institute Genomics Platform"/>
            <consortium name="The Broad Institute Genome Sequencing Center for Infectious Disease"/>
            <person name="Earl A."/>
            <person name="Russ C."/>
            <person name="Gilmore M."/>
            <person name="Surin D."/>
            <person name="Walker B."/>
            <person name="Young S."/>
            <person name="Zeng Q."/>
            <person name="Gargeya S."/>
            <person name="Fitzgerald M."/>
            <person name="Haas B."/>
            <person name="Abouelleil A."/>
            <person name="Allen A.W."/>
            <person name="Alvarado L."/>
            <person name="Arachchi H.M."/>
            <person name="Berlin A.M."/>
            <person name="Chapman S.B."/>
            <person name="Gainer-Dewar J."/>
            <person name="Goldberg J."/>
            <person name="Griggs A."/>
            <person name="Gujja S."/>
            <person name="Hansen M."/>
            <person name="Howarth C."/>
            <person name="Imamovic A."/>
            <person name="Ireland A."/>
            <person name="Larimer J."/>
            <person name="McCowan C."/>
            <person name="Murphy C."/>
            <person name="Pearson M."/>
            <person name="Poon T.W."/>
            <person name="Priest M."/>
            <person name="Roberts A."/>
            <person name="Saif S."/>
            <person name="Shea T."/>
            <person name="Sisk P."/>
            <person name="Sykes S."/>
            <person name="Wortman J."/>
            <person name="Nusbaum C."/>
            <person name="Birren B."/>
        </authorList>
    </citation>
    <scope>NUCLEOTIDE SEQUENCE [LARGE SCALE GENOMIC DNA]</scope>
    <source>
        <strain evidence="2 4">ATCC BAA-350</strain>
    </source>
</reference>
<dbReference type="RefSeq" id="WP_010782460.1">
    <property type="nucleotide sequence ID" value="NZ_ASWH01000005.1"/>
</dbReference>
<sequence>MDDMTLIKMYELGYLSREFFLEQLLGCGQRTLAAEGLARFCFYIERSAGRIPYDYYIIPYKQHRLL</sequence>
<gene>
    <name evidence="2" type="ORF">I592_04193</name>
    <name evidence="1" type="ORF">UKC_04147</name>
</gene>
<evidence type="ECO:0000313" key="4">
    <source>
        <dbReference type="Proteomes" id="UP000014160"/>
    </source>
</evidence>
<evidence type="ECO:0000313" key="1">
    <source>
        <dbReference type="EMBL" id="EOI51472.1"/>
    </source>
</evidence>
<name>R2XNB9_9ENTE</name>
<dbReference type="Proteomes" id="UP000013750">
    <property type="component" value="Unassembled WGS sequence"/>
</dbReference>
<evidence type="ECO:0000313" key="2">
    <source>
        <dbReference type="EMBL" id="EOW77217.1"/>
    </source>
</evidence>
<dbReference type="EMBL" id="AJDQ01000034">
    <property type="protein sequence ID" value="EOI51472.1"/>
    <property type="molecule type" value="Genomic_DNA"/>
</dbReference>
<dbReference type="PATRIC" id="fig|1158614.3.peg.4122"/>
<dbReference type="Proteomes" id="UP000014160">
    <property type="component" value="Unassembled WGS sequence"/>
</dbReference>
<reference evidence="1 3" key="1">
    <citation type="submission" date="2013-02" db="EMBL/GenBank/DDBJ databases">
        <title>The Genome Sequence of Enterococcus gilvus ATCC BAA-350.</title>
        <authorList>
            <consortium name="The Broad Institute Genome Sequencing Platform"/>
            <consortium name="The Broad Institute Genome Sequencing Center for Infectious Disease"/>
            <person name="Earl A.M."/>
            <person name="Gilmore M.S."/>
            <person name="Lebreton F."/>
            <person name="Walker B."/>
            <person name="Young S.K."/>
            <person name="Zeng Q."/>
            <person name="Gargeya S."/>
            <person name="Fitzgerald M."/>
            <person name="Haas B."/>
            <person name="Abouelleil A."/>
            <person name="Alvarado L."/>
            <person name="Arachchi H.M."/>
            <person name="Berlin A.M."/>
            <person name="Chapman S.B."/>
            <person name="Dewar J."/>
            <person name="Goldberg J."/>
            <person name="Griggs A."/>
            <person name="Gujja S."/>
            <person name="Hansen M."/>
            <person name="Howarth C."/>
            <person name="Imamovic A."/>
            <person name="Larimer J."/>
            <person name="McCowan C."/>
            <person name="Murphy C."/>
            <person name="Neiman D."/>
            <person name="Pearson M."/>
            <person name="Priest M."/>
            <person name="Roberts A."/>
            <person name="Saif S."/>
            <person name="Shea T."/>
            <person name="Sisk P."/>
            <person name="Sykes S."/>
            <person name="Wortman J."/>
            <person name="Nusbaum C."/>
            <person name="Birren B."/>
        </authorList>
    </citation>
    <scope>NUCLEOTIDE SEQUENCE [LARGE SCALE GENOMIC DNA]</scope>
    <source>
        <strain evidence="1 3">ATCC BAA-350</strain>
    </source>
</reference>
<comment type="caution">
    <text evidence="1">The sequence shown here is derived from an EMBL/GenBank/DDBJ whole genome shotgun (WGS) entry which is preliminary data.</text>
</comment>
<keyword evidence="4" id="KW-1185">Reference proteome</keyword>
<organism evidence="1 3">
    <name type="scientific">Enterococcus gilvus ATCC BAA-350</name>
    <dbReference type="NCBI Taxonomy" id="1158614"/>
    <lineage>
        <taxon>Bacteria</taxon>
        <taxon>Bacillati</taxon>
        <taxon>Bacillota</taxon>
        <taxon>Bacilli</taxon>
        <taxon>Lactobacillales</taxon>
        <taxon>Enterococcaceae</taxon>
        <taxon>Enterococcus</taxon>
    </lineage>
</organism>